<dbReference type="AlphaFoldDB" id="X1IW30"/>
<organism evidence="1">
    <name type="scientific">marine sediment metagenome</name>
    <dbReference type="NCBI Taxonomy" id="412755"/>
    <lineage>
        <taxon>unclassified sequences</taxon>
        <taxon>metagenomes</taxon>
        <taxon>ecological metagenomes</taxon>
    </lineage>
</organism>
<sequence length="33" mass="3968">HEYGIDEDLKKELDKIYELALKDRELENSFKSV</sequence>
<dbReference type="EMBL" id="BARU01035983">
    <property type="protein sequence ID" value="GAH86646.1"/>
    <property type="molecule type" value="Genomic_DNA"/>
</dbReference>
<protein>
    <submittedName>
        <fullName evidence="1">Uncharacterized protein</fullName>
    </submittedName>
</protein>
<accession>X1IW30</accession>
<evidence type="ECO:0000313" key="1">
    <source>
        <dbReference type="EMBL" id="GAH86646.1"/>
    </source>
</evidence>
<reference evidence="1" key="1">
    <citation type="journal article" date="2014" name="Front. Microbiol.">
        <title>High frequency of phylogenetically diverse reductive dehalogenase-homologous genes in deep subseafloor sedimentary metagenomes.</title>
        <authorList>
            <person name="Kawai M."/>
            <person name="Futagami T."/>
            <person name="Toyoda A."/>
            <person name="Takaki Y."/>
            <person name="Nishi S."/>
            <person name="Hori S."/>
            <person name="Arai W."/>
            <person name="Tsubouchi T."/>
            <person name="Morono Y."/>
            <person name="Uchiyama I."/>
            <person name="Ito T."/>
            <person name="Fujiyama A."/>
            <person name="Inagaki F."/>
            <person name="Takami H."/>
        </authorList>
    </citation>
    <scope>NUCLEOTIDE SEQUENCE</scope>
    <source>
        <strain evidence="1">Expedition CK06-06</strain>
    </source>
</reference>
<feature type="non-terminal residue" evidence="1">
    <location>
        <position position="1"/>
    </location>
</feature>
<name>X1IW30_9ZZZZ</name>
<comment type="caution">
    <text evidence="1">The sequence shown here is derived from an EMBL/GenBank/DDBJ whole genome shotgun (WGS) entry which is preliminary data.</text>
</comment>
<proteinExistence type="predicted"/>
<gene>
    <name evidence="1" type="ORF">S03H2_56265</name>
</gene>